<evidence type="ECO:0000313" key="3">
    <source>
        <dbReference type="Proteomes" id="UP000325440"/>
    </source>
</evidence>
<reference evidence="2 3" key="1">
    <citation type="submission" date="2019-08" db="EMBL/GenBank/DDBJ databases">
        <authorList>
            <person name="Alioto T."/>
            <person name="Alioto T."/>
            <person name="Gomez Garrido J."/>
        </authorList>
    </citation>
    <scope>NUCLEOTIDE SEQUENCE [LARGE SCALE GENOMIC DNA]</scope>
</reference>
<accession>A0A5E4MYY1</accession>
<keyword evidence="3" id="KW-1185">Reference proteome</keyword>
<name>A0A5E4MYY1_9HEMI</name>
<organism evidence="2 3">
    <name type="scientific">Cinara cedri</name>
    <dbReference type="NCBI Taxonomy" id="506608"/>
    <lineage>
        <taxon>Eukaryota</taxon>
        <taxon>Metazoa</taxon>
        <taxon>Ecdysozoa</taxon>
        <taxon>Arthropoda</taxon>
        <taxon>Hexapoda</taxon>
        <taxon>Insecta</taxon>
        <taxon>Pterygota</taxon>
        <taxon>Neoptera</taxon>
        <taxon>Paraneoptera</taxon>
        <taxon>Hemiptera</taxon>
        <taxon>Sternorrhyncha</taxon>
        <taxon>Aphidomorpha</taxon>
        <taxon>Aphidoidea</taxon>
        <taxon>Aphididae</taxon>
        <taxon>Lachninae</taxon>
        <taxon>Cinara</taxon>
    </lineage>
</organism>
<feature type="compositionally biased region" description="Gly residues" evidence="1">
    <location>
        <begin position="7"/>
        <end position="19"/>
    </location>
</feature>
<dbReference type="Proteomes" id="UP000325440">
    <property type="component" value="Unassembled WGS sequence"/>
</dbReference>
<gene>
    <name evidence="2" type="ORF">CINCED_3A019286</name>
</gene>
<feature type="region of interest" description="Disordered" evidence="1">
    <location>
        <begin position="1"/>
        <end position="109"/>
    </location>
</feature>
<protein>
    <submittedName>
        <fullName evidence="2">Uncharacterized protein</fullName>
    </submittedName>
</protein>
<sequence>MNTQRPGNGGGGGGGGGGVSPVSRCTTPGSRSRPGDGKPSRPAGGPSIPCGRSGLVADAQSGGGPGETPKTRHGCFCGRVSPRSRNVREQNADLPLSSARGRSAPMSKLTAHNRPRTVDIVRFSTETAVYLQRRIRLGERRVRFFSTAKIARETTAE</sequence>
<proteinExistence type="predicted"/>
<evidence type="ECO:0000313" key="2">
    <source>
        <dbReference type="EMBL" id="VVC37573.1"/>
    </source>
</evidence>
<dbReference type="EMBL" id="CABPRJ010001449">
    <property type="protein sequence ID" value="VVC37573.1"/>
    <property type="molecule type" value="Genomic_DNA"/>
</dbReference>
<evidence type="ECO:0000256" key="1">
    <source>
        <dbReference type="SAM" id="MobiDB-lite"/>
    </source>
</evidence>
<dbReference type="AlphaFoldDB" id="A0A5E4MYY1"/>